<dbReference type="PRINTS" id="PR01506">
    <property type="entry name" value="TATBPROTEIN"/>
</dbReference>
<accession>A0AAF1JXG0</accession>
<evidence type="ECO:0000256" key="10">
    <source>
        <dbReference type="SAM" id="MobiDB-lite"/>
    </source>
</evidence>
<evidence type="ECO:0000256" key="1">
    <source>
        <dbReference type="ARBA" id="ARBA00004167"/>
    </source>
</evidence>
<keyword evidence="3 9" id="KW-1003">Cell membrane</keyword>
<dbReference type="EMBL" id="JAAEDH010000011">
    <property type="protein sequence ID" value="MBR0655570.1"/>
    <property type="molecule type" value="Genomic_DNA"/>
</dbReference>
<keyword evidence="7 9" id="KW-0811">Translocation</keyword>
<dbReference type="AlphaFoldDB" id="A0AAF1JXG0"/>
<proteinExistence type="inferred from homology"/>
<dbReference type="InterPro" id="IPR018448">
    <property type="entry name" value="TatB"/>
</dbReference>
<reference evidence="11" key="1">
    <citation type="submission" date="2020-01" db="EMBL/GenBank/DDBJ databases">
        <authorList>
            <person name="Rat A."/>
        </authorList>
    </citation>
    <scope>NUCLEOTIDE SEQUENCE</scope>
    <source>
        <strain evidence="11">LMG 28251</strain>
    </source>
</reference>
<reference evidence="11" key="2">
    <citation type="journal article" date="2021" name="Syst. Appl. Microbiol.">
        <title>Roseomonas hellenica sp. nov., isolated from roots of wild-growing Alkanna tinctoria.</title>
        <authorList>
            <person name="Rat A."/>
            <person name="Naranjo H.D."/>
            <person name="Lebbe L."/>
            <person name="Cnockaert M."/>
            <person name="Krigas N."/>
            <person name="Grigoriadou K."/>
            <person name="Maloupa E."/>
            <person name="Willems A."/>
        </authorList>
    </citation>
    <scope>NUCLEOTIDE SEQUENCE</scope>
    <source>
        <strain evidence="11">LMG 28251</strain>
    </source>
</reference>
<evidence type="ECO:0000256" key="6">
    <source>
        <dbReference type="ARBA" id="ARBA00022989"/>
    </source>
</evidence>
<comment type="subcellular location">
    <subcellularLocation>
        <location evidence="9">Cell membrane</location>
        <topology evidence="9">Single-pass membrane protein</topology>
    </subcellularLocation>
    <subcellularLocation>
        <location evidence="1">Membrane</location>
        <topology evidence="1">Single-pass membrane protein</topology>
    </subcellularLocation>
</comment>
<dbReference type="Pfam" id="PF02416">
    <property type="entry name" value="TatA_B_E"/>
    <property type="match status" value="1"/>
</dbReference>
<keyword evidence="2 9" id="KW-0813">Transport</keyword>
<dbReference type="RefSeq" id="WP_211874410.1">
    <property type="nucleotide sequence ID" value="NZ_JAAEDH010000011.1"/>
</dbReference>
<dbReference type="Proteomes" id="UP001196068">
    <property type="component" value="Unassembled WGS sequence"/>
</dbReference>
<evidence type="ECO:0000256" key="9">
    <source>
        <dbReference type="HAMAP-Rule" id="MF_00237"/>
    </source>
</evidence>
<evidence type="ECO:0000256" key="5">
    <source>
        <dbReference type="ARBA" id="ARBA00022927"/>
    </source>
</evidence>
<comment type="similarity">
    <text evidence="9">Belongs to the TatB family.</text>
</comment>
<sequence>MFDLAWSEIALIAVVALLVIGPKDLPTAIRGIAQGIQKLRRMAGQFQQQADELVREAKLDDVRNTINEIRSFDIKGQFTKAVDGDGTLRDSFSDPMKPSPPSWTPPPPAPTGEAPAFIPPPPAPWEPPAPPEPQVAPAFIPPGASPPPGPHSA</sequence>
<dbReference type="PANTHER" id="PTHR33162">
    <property type="entry name" value="SEC-INDEPENDENT PROTEIN TRANSLOCASE PROTEIN TATA, CHLOROPLASTIC"/>
    <property type="match status" value="1"/>
</dbReference>
<name>A0AAF1JXG0_9PROT</name>
<evidence type="ECO:0000313" key="11">
    <source>
        <dbReference type="EMBL" id="MBR0655570.1"/>
    </source>
</evidence>
<dbReference type="GO" id="GO:0043953">
    <property type="term" value="P:protein transport by the Tat complex"/>
    <property type="evidence" value="ECO:0007669"/>
    <property type="project" value="UniProtKB-UniRule"/>
</dbReference>
<dbReference type="HAMAP" id="MF_00237">
    <property type="entry name" value="TatB"/>
    <property type="match status" value="1"/>
</dbReference>
<feature type="compositionally biased region" description="Pro residues" evidence="10">
    <location>
        <begin position="97"/>
        <end position="110"/>
    </location>
</feature>
<dbReference type="NCBIfam" id="TIGR01410">
    <property type="entry name" value="tatB"/>
    <property type="match status" value="1"/>
</dbReference>
<gene>
    <name evidence="9 11" type="primary">tatB</name>
    <name evidence="11" type="ORF">GXW79_10805</name>
</gene>
<keyword evidence="6 9" id="KW-1133">Transmembrane helix</keyword>
<evidence type="ECO:0000256" key="4">
    <source>
        <dbReference type="ARBA" id="ARBA00022692"/>
    </source>
</evidence>
<evidence type="ECO:0000256" key="3">
    <source>
        <dbReference type="ARBA" id="ARBA00022475"/>
    </source>
</evidence>
<organism evidence="11 12">
    <name type="scientific">Plastoroseomonas arctica</name>
    <dbReference type="NCBI Taxonomy" id="1509237"/>
    <lineage>
        <taxon>Bacteria</taxon>
        <taxon>Pseudomonadati</taxon>
        <taxon>Pseudomonadota</taxon>
        <taxon>Alphaproteobacteria</taxon>
        <taxon>Acetobacterales</taxon>
        <taxon>Acetobacteraceae</taxon>
        <taxon>Plastoroseomonas</taxon>
    </lineage>
</organism>
<keyword evidence="4 9" id="KW-0812">Transmembrane</keyword>
<feature type="compositionally biased region" description="Pro residues" evidence="10">
    <location>
        <begin position="117"/>
        <end position="153"/>
    </location>
</feature>
<dbReference type="GO" id="GO:0008320">
    <property type="term" value="F:protein transmembrane transporter activity"/>
    <property type="evidence" value="ECO:0007669"/>
    <property type="project" value="UniProtKB-UniRule"/>
</dbReference>
<comment type="function">
    <text evidence="9">Part of the twin-arginine translocation (Tat) system that transports large folded proteins containing a characteristic twin-arginine motif in their signal peptide across membranes. Together with TatC, TatB is part of a receptor directly interacting with Tat signal peptides. TatB may form an oligomeric binding site that transiently accommodates folded Tat precursor proteins before their translocation.</text>
</comment>
<protein>
    <recommendedName>
        <fullName evidence="9">Sec-independent protein translocase protein TatB</fullName>
    </recommendedName>
</protein>
<evidence type="ECO:0000256" key="8">
    <source>
        <dbReference type="ARBA" id="ARBA00023136"/>
    </source>
</evidence>
<feature type="compositionally biased region" description="Basic and acidic residues" evidence="10">
    <location>
        <begin position="82"/>
        <end position="92"/>
    </location>
</feature>
<dbReference type="InterPro" id="IPR003369">
    <property type="entry name" value="TatA/B/E"/>
</dbReference>
<evidence type="ECO:0000256" key="7">
    <source>
        <dbReference type="ARBA" id="ARBA00023010"/>
    </source>
</evidence>
<dbReference type="PANTHER" id="PTHR33162:SF1">
    <property type="entry name" value="SEC-INDEPENDENT PROTEIN TRANSLOCASE PROTEIN TATA, CHLOROPLASTIC"/>
    <property type="match status" value="1"/>
</dbReference>
<keyword evidence="8 9" id="KW-0472">Membrane</keyword>
<keyword evidence="12" id="KW-1185">Reference proteome</keyword>
<dbReference type="Gene3D" id="1.20.5.3310">
    <property type="match status" value="1"/>
</dbReference>
<evidence type="ECO:0000313" key="12">
    <source>
        <dbReference type="Proteomes" id="UP001196068"/>
    </source>
</evidence>
<comment type="subunit">
    <text evidence="9">The Tat system comprises two distinct complexes: a TatABC complex, containing multiple copies of TatA, TatB and TatC subunits, and a separate TatA complex, containing only TatA subunits. Substrates initially bind to the TatABC complex, which probably triggers association of the separate TatA complex to form the active translocon.</text>
</comment>
<dbReference type="GO" id="GO:0033281">
    <property type="term" value="C:TAT protein transport complex"/>
    <property type="evidence" value="ECO:0007669"/>
    <property type="project" value="UniProtKB-UniRule"/>
</dbReference>
<feature type="region of interest" description="Disordered" evidence="10">
    <location>
        <begin position="82"/>
        <end position="153"/>
    </location>
</feature>
<evidence type="ECO:0000256" key="2">
    <source>
        <dbReference type="ARBA" id="ARBA00022448"/>
    </source>
</evidence>
<keyword evidence="5 9" id="KW-0653">Protein transport</keyword>
<comment type="caution">
    <text evidence="11">The sequence shown here is derived from an EMBL/GenBank/DDBJ whole genome shotgun (WGS) entry which is preliminary data.</text>
</comment>